<keyword evidence="2" id="KW-1185">Reference proteome</keyword>
<organism evidence="1 2">
    <name type="scientific">Longispora fulva</name>
    <dbReference type="NCBI Taxonomy" id="619741"/>
    <lineage>
        <taxon>Bacteria</taxon>
        <taxon>Bacillati</taxon>
        <taxon>Actinomycetota</taxon>
        <taxon>Actinomycetes</taxon>
        <taxon>Micromonosporales</taxon>
        <taxon>Micromonosporaceae</taxon>
        <taxon>Longispora</taxon>
    </lineage>
</organism>
<dbReference type="EMBL" id="JADOUF010000001">
    <property type="protein sequence ID" value="MBG6136190.1"/>
    <property type="molecule type" value="Genomic_DNA"/>
</dbReference>
<evidence type="ECO:0008006" key="3">
    <source>
        <dbReference type="Google" id="ProtNLM"/>
    </source>
</evidence>
<evidence type="ECO:0000313" key="1">
    <source>
        <dbReference type="EMBL" id="MBG6136190.1"/>
    </source>
</evidence>
<dbReference type="AlphaFoldDB" id="A0A8J7GE17"/>
<evidence type="ECO:0000313" key="2">
    <source>
        <dbReference type="Proteomes" id="UP000622552"/>
    </source>
</evidence>
<name>A0A8J7GE17_9ACTN</name>
<dbReference type="RefSeq" id="WP_197003202.1">
    <property type="nucleotide sequence ID" value="NZ_JADOUF010000001.1"/>
</dbReference>
<dbReference type="Proteomes" id="UP000622552">
    <property type="component" value="Unassembled WGS sequence"/>
</dbReference>
<protein>
    <recommendedName>
        <fullName evidence="3">Transposase</fullName>
    </recommendedName>
</protein>
<accession>A0A8J7GE17</accession>
<comment type="caution">
    <text evidence="1">The sequence shown here is derived from an EMBL/GenBank/DDBJ whole genome shotgun (WGS) entry which is preliminary data.</text>
</comment>
<reference evidence="1" key="1">
    <citation type="submission" date="2020-11" db="EMBL/GenBank/DDBJ databases">
        <title>Sequencing the genomes of 1000 actinobacteria strains.</title>
        <authorList>
            <person name="Klenk H.-P."/>
        </authorList>
    </citation>
    <scope>NUCLEOTIDE SEQUENCE</scope>
    <source>
        <strain evidence="1">DSM 45356</strain>
    </source>
</reference>
<gene>
    <name evidence="1" type="ORF">IW245_002384</name>
</gene>
<sequence>MAHSVPSAGSGDVWLPAWLDAAGAVDLPDLRVFVTGVRRALTAVTNGLTLRWSSGAVEGTVGKLKAIKSHVRPRQLRPTPPENADHRVTRSTEVWSVLNRMARD</sequence>
<proteinExistence type="predicted"/>